<feature type="compositionally biased region" description="Polar residues" evidence="11">
    <location>
        <begin position="256"/>
        <end position="271"/>
    </location>
</feature>
<dbReference type="Pfam" id="PF00096">
    <property type="entry name" value="zf-C2H2"/>
    <property type="match status" value="2"/>
</dbReference>
<evidence type="ECO:0000256" key="8">
    <source>
        <dbReference type="ARBA" id="ARBA00023242"/>
    </source>
</evidence>
<dbReference type="InterPro" id="IPR051565">
    <property type="entry name" value="Sal_C2H2-zinc-finger"/>
</dbReference>
<organism evidence="14 15">
    <name type="scientific">Rhizoctonia solani</name>
    <dbReference type="NCBI Taxonomy" id="456999"/>
    <lineage>
        <taxon>Eukaryota</taxon>
        <taxon>Fungi</taxon>
        <taxon>Dikarya</taxon>
        <taxon>Basidiomycota</taxon>
        <taxon>Agaricomycotina</taxon>
        <taxon>Agaricomycetes</taxon>
        <taxon>Cantharellales</taxon>
        <taxon>Ceratobasidiaceae</taxon>
        <taxon>Rhizoctonia</taxon>
    </lineage>
</organism>
<evidence type="ECO:0000313" key="15">
    <source>
        <dbReference type="Proteomes" id="UP000663888"/>
    </source>
</evidence>
<evidence type="ECO:0000256" key="4">
    <source>
        <dbReference type="ARBA" id="ARBA00022771"/>
    </source>
</evidence>
<dbReference type="PANTHER" id="PTHR23233">
    <property type="entry name" value="SAL-LIKE PROTEIN"/>
    <property type="match status" value="1"/>
</dbReference>
<dbReference type="GO" id="GO:0005634">
    <property type="term" value="C:nucleus"/>
    <property type="evidence" value="ECO:0007669"/>
    <property type="project" value="UniProtKB-SubCell"/>
</dbReference>
<sequence length="351" mass="39058">MADVGLMKRFLAIGLLAVECLYWVMVPTRIFWIVYYFAYSAVQLVYKMITVGIAQLEPISNYLIPAREESGRAKGLTAEELFLLDGNNYHCRAPTANGGMGSSARHSRHKSGGYNNSNYTPGDNPNIRIETLWNTPSGSHDLQDPHGLYHPALIEPLTGAIEDYTVEPYSDGLDWSSEHSSPSTLSYDHFQGTFTNPAYLTSAQSHPQERFQNTAPSTFHPHRAITSPINDHNPGMFPPHLDSTCCSDNYQYGQHNPTSINPISPIRTSVTPPARPIGSDPYSPGGSRRTRRPSTCDICGKEVRRPGVLEDHMNSHTGQRPYGCPRCPRVFTTKSNMQRHIGNFHGAREGR</sequence>
<keyword evidence="6" id="KW-0805">Transcription regulation</keyword>
<reference evidence="14" key="1">
    <citation type="submission" date="2021-01" db="EMBL/GenBank/DDBJ databases">
        <authorList>
            <person name="Kaushik A."/>
        </authorList>
    </citation>
    <scope>NUCLEOTIDE SEQUENCE</scope>
    <source>
        <strain evidence="14">AG4-R118</strain>
    </source>
</reference>
<evidence type="ECO:0000256" key="7">
    <source>
        <dbReference type="ARBA" id="ARBA00023163"/>
    </source>
</evidence>
<keyword evidence="5" id="KW-0862">Zinc</keyword>
<evidence type="ECO:0000256" key="5">
    <source>
        <dbReference type="ARBA" id="ARBA00022833"/>
    </source>
</evidence>
<dbReference type="InterPro" id="IPR013087">
    <property type="entry name" value="Znf_C2H2_type"/>
</dbReference>
<dbReference type="Proteomes" id="UP000663888">
    <property type="component" value="Unassembled WGS sequence"/>
</dbReference>
<feature type="region of interest" description="Disordered" evidence="11">
    <location>
        <begin position="97"/>
        <end position="121"/>
    </location>
</feature>
<name>A0A8H2WQS5_9AGAM</name>
<dbReference type="SUPFAM" id="SSF57667">
    <property type="entry name" value="beta-beta-alpha zinc fingers"/>
    <property type="match status" value="1"/>
</dbReference>
<evidence type="ECO:0000256" key="6">
    <source>
        <dbReference type="ARBA" id="ARBA00023015"/>
    </source>
</evidence>
<evidence type="ECO:0000256" key="11">
    <source>
        <dbReference type="SAM" id="MobiDB-lite"/>
    </source>
</evidence>
<dbReference type="OrthoDB" id="10323289at2759"/>
<comment type="similarity">
    <text evidence="9">Belongs to the sal C2H2-type zinc-finger protein family.</text>
</comment>
<keyword evidence="12" id="KW-1133">Transmembrane helix</keyword>
<gene>
    <name evidence="14" type="ORF">RDB_LOCUS6037</name>
</gene>
<dbReference type="SMART" id="SM00355">
    <property type="entry name" value="ZnF_C2H2"/>
    <property type="match status" value="2"/>
</dbReference>
<keyword evidence="4 10" id="KW-0863">Zinc-finger</keyword>
<keyword evidence="12" id="KW-0472">Membrane</keyword>
<evidence type="ECO:0000256" key="3">
    <source>
        <dbReference type="ARBA" id="ARBA00022737"/>
    </source>
</evidence>
<feature type="region of interest" description="Disordered" evidence="11">
    <location>
        <begin position="256"/>
        <end position="294"/>
    </location>
</feature>
<keyword evidence="12" id="KW-0812">Transmembrane</keyword>
<evidence type="ECO:0000259" key="13">
    <source>
        <dbReference type="PROSITE" id="PS50157"/>
    </source>
</evidence>
<comment type="caution">
    <text evidence="14">The sequence shown here is derived from an EMBL/GenBank/DDBJ whole genome shotgun (WGS) entry which is preliminary data.</text>
</comment>
<proteinExistence type="inferred from homology"/>
<feature type="transmembrane region" description="Helical" evidence="12">
    <location>
        <begin position="12"/>
        <end position="38"/>
    </location>
</feature>
<feature type="domain" description="C2H2-type" evidence="13">
    <location>
        <begin position="294"/>
        <end position="321"/>
    </location>
</feature>
<dbReference type="PANTHER" id="PTHR23233:SF88">
    <property type="entry name" value="ZINC FINGER PROTEIN 721 ISOFORM X5"/>
    <property type="match status" value="1"/>
</dbReference>
<evidence type="ECO:0000256" key="10">
    <source>
        <dbReference type="PROSITE-ProRule" id="PRU00042"/>
    </source>
</evidence>
<feature type="domain" description="C2H2-type" evidence="13">
    <location>
        <begin position="322"/>
        <end position="350"/>
    </location>
</feature>
<protein>
    <recommendedName>
        <fullName evidence="13">C2H2-type domain-containing protein</fullName>
    </recommendedName>
</protein>
<dbReference type="GO" id="GO:0000981">
    <property type="term" value="F:DNA-binding transcription factor activity, RNA polymerase II-specific"/>
    <property type="evidence" value="ECO:0007669"/>
    <property type="project" value="TreeGrafter"/>
</dbReference>
<comment type="subcellular location">
    <subcellularLocation>
        <location evidence="1">Nucleus</location>
    </subcellularLocation>
</comment>
<dbReference type="GO" id="GO:0000978">
    <property type="term" value="F:RNA polymerase II cis-regulatory region sequence-specific DNA binding"/>
    <property type="evidence" value="ECO:0007669"/>
    <property type="project" value="TreeGrafter"/>
</dbReference>
<dbReference type="PROSITE" id="PS00028">
    <property type="entry name" value="ZINC_FINGER_C2H2_1"/>
    <property type="match status" value="2"/>
</dbReference>
<evidence type="ECO:0000256" key="9">
    <source>
        <dbReference type="ARBA" id="ARBA00038474"/>
    </source>
</evidence>
<keyword evidence="8" id="KW-0539">Nucleus</keyword>
<keyword evidence="3" id="KW-0677">Repeat</keyword>
<evidence type="ECO:0000256" key="2">
    <source>
        <dbReference type="ARBA" id="ARBA00022723"/>
    </source>
</evidence>
<evidence type="ECO:0000256" key="1">
    <source>
        <dbReference type="ARBA" id="ARBA00004123"/>
    </source>
</evidence>
<evidence type="ECO:0000313" key="14">
    <source>
        <dbReference type="EMBL" id="CAE6404093.1"/>
    </source>
</evidence>
<dbReference type="AlphaFoldDB" id="A0A8H2WQS5"/>
<dbReference type="FunFam" id="3.30.160.60:FF:000100">
    <property type="entry name" value="Zinc finger 45-like"/>
    <property type="match status" value="1"/>
</dbReference>
<evidence type="ECO:0000256" key="12">
    <source>
        <dbReference type="SAM" id="Phobius"/>
    </source>
</evidence>
<dbReference type="GO" id="GO:0008270">
    <property type="term" value="F:zinc ion binding"/>
    <property type="evidence" value="ECO:0007669"/>
    <property type="project" value="UniProtKB-KW"/>
</dbReference>
<dbReference type="EMBL" id="CAJMWX010000130">
    <property type="protein sequence ID" value="CAE6404093.1"/>
    <property type="molecule type" value="Genomic_DNA"/>
</dbReference>
<keyword evidence="2" id="KW-0479">Metal-binding</keyword>
<dbReference type="Gene3D" id="3.30.160.60">
    <property type="entry name" value="Classic Zinc Finger"/>
    <property type="match status" value="2"/>
</dbReference>
<accession>A0A8H2WQS5</accession>
<dbReference type="InterPro" id="IPR036236">
    <property type="entry name" value="Znf_C2H2_sf"/>
</dbReference>
<dbReference type="PROSITE" id="PS50157">
    <property type="entry name" value="ZINC_FINGER_C2H2_2"/>
    <property type="match status" value="2"/>
</dbReference>
<keyword evidence="7" id="KW-0804">Transcription</keyword>